<evidence type="ECO:0000313" key="7">
    <source>
        <dbReference type="EMBL" id="KAH6597347.1"/>
    </source>
</evidence>
<evidence type="ECO:0000313" key="8">
    <source>
        <dbReference type="Proteomes" id="UP001648503"/>
    </source>
</evidence>
<evidence type="ECO:0000256" key="5">
    <source>
        <dbReference type="ARBA" id="ARBA00022898"/>
    </source>
</evidence>
<dbReference type="Pfam" id="PF00155">
    <property type="entry name" value="Aminotran_1_2"/>
    <property type="match status" value="1"/>
</dbReference>
<evidence type="ECO:0000256" key="3">
    <source>
        <dbReference type="ARBA" id="ARBA00022576"/>
    </source>
</evidence>
<accession>A0ABQ8FFD0</accession>
<keyword evidence="3" id="KW-0032">Aminotransferase</keyword>
<dbReference type="InterPro" id="IPR015424">
    <property type="entry name" value="PyrdxlP-dep_Trfase"/>
</dbReference>
<dbReference type="InterPro" id="IPR015421">
    <property type="entry name" value="PyrdxlP-dep_Trfase_major"/>
</dbReference>
<sequence>MLHLVSIRSAIGTDMNAAGAMLRKSRTPLLPSFISCSSLGSSRLCLASALATSSIPKPSLMSTCPPPSSSSMVTLSTAAKPVTDYSVYFSPRAAARKPSAIRALQTLTSVPGMISLGGGNPHPSTFPFASIQYTLKNGEVIDIPASQVAQGLQYSATPGIDKFVAWLSDFQVYEHKRNAAEFGVCIGNGSQDLLTKAIDAFVTDGGTMMMESPAYVGMNAYIRPMGVNIVEVPIDAEGLNPESMETTLANWPDIKTRPRILYTVPTAGNPTGITTTLARKKRIYEVARKYDVIILEDDPYYFLQFSDTRDPSYFSFDVDGRVLRFDSLSKVLSGGARIGWVSGPKPLVERIVLHGMGSNLHPSGISQIMMYSLLEKWGIQGFLAHNRDVAAFYKEKCAAFIESARRHLDGIAEFVPPTAGMFVWLKLIGIDDSTDLIKRKAVDKKVLLVPGIEFLPNQRPTPYVRASYSLATKEEIDTALSRLRELVLDARNEKSL</sequence>
<dbReference type="EMBL" id="JAFCIX010000145">
    <property type="protein sequence ID" value="KAH6597347.1"/>
    <property type="molecule type" value="Genomic_DNA"/>
</dbReference>
<dbReference type="Gene3D" id="3.40.640.10">
    <property type="entry name" value="Type I PLP-dependent aspartate aminotransferase-like (Major domain)"/>
    <property type="match status" value="1"/>
</dbReference>
<proteinExistence type="inferred from homology"/>
<dbReference type="Proteomes" id="UP001648503">
    <property type="component" value="Unassembled WGS sequence"/>
</dbReference>
<dbReference type="PANTHER" id="PTHR42790">
    <property type="entry name" value="AMINOTRANSFERASE"/>
    <property type="match status" value="1"/>
</dbReference>
<evidence type="ECO:0000256" key="2">
    <source>
        <dbReference type="ARBA" id="ARBA00007441"/>
    </source>
</evidence>
<gene>
    <name evidence="7" type="ORF">BASA50_004487</name>
</gene>
<keyword evidence="8" id="KW-1185">Reference proteome</keyword>
<keyword evidence="4" id="KW-0808">Transferase</keyword>
<organism evidence="7 8">
    <name type="scientific">Batrachochytrium salamandrivorans</name>
    <dbReference type="NCBI Taxonomy" id="1357716"/>
    <lineage>
        <taxon>Eukaryota</taxon>
        <taxon>Fungi</taxon>
        <taxon>Fungi incertae sedis</taxon>
        <taxon>Chytridiomycota</taxon>
        <taxon>Chytridiomycota incertae sedis</taxon>
        <taxon>Chytridiomycetes</taxon>
        <taxon>Rhizophydiales</taxon>
        <taxon>Rhizophydiales incertae sedis</taxon>
        <taxon>Batrachochytrium</taxon>
    </lineage>
</organism>
<dbReference type="PANTHER" id="PTHR42790:SF19">
    <property type="entry name" value="KYNURENINE_ALPHA-AMINOADIPATE AMINOTRANSFERASE, MITOCHONDRIAL"/>
    <property type="match status" value="1"/>
</dbReference>
<name>A0ABQ8FFD0_9FUNG</name>
<evidence type="ECO:0000256" key="1">
    <source>
        <dbReference type="ARBA" id="ARBA00001933"/>
    </source>
</evidence>
<keyword evidence="5" id="KW-0663">Pyridoxal phosphate</keyword>
<comment type="cofactor">
    <cofactor evidence="1">
        <name>pyridoxal 5'-phosphate</name>
        <dbReference type="ChEBI" id="CHEBI:597326"/>
    </cofactor>
</comment>
<feature type="domain" description="Aminotransferase class I/classII large" evidence="6">
    <location>
        <begin position="153"/>
        <end position="483"/>
    </location>
</feature>
<dbReference type="CDD" id="cd00609">
    <property type="entry name" value="AAT_like"/>
    <property type="match status" value="1"/>
</dbReference>
<dbReference type="InterPro" id="IPR004839">
    <property type="entry name" value="Aminotransferase_I/II_large"/>
</dbReference>
<evidence type="ECO:0000256" key="4">
    <source>
        <dbReference type="ARBA" id="ARBA00022679"/>
    </source>
</evidence>
<dbReference type="SUPFAM" id="SSF53383">
    <property type="entry name" value="PLP-dependent transferases"/>
    <property type="match status" value="1"/>
</dbReference>
<evidence type="ECO:0000259" key="6">
    <source>
        <dbReference type="Pfam" id="PF00155"/>
    </source>
</evidence>
<reference evidence="7 8" key="1">
    <citation type="submission" date="2021-02" db="EMBL/GenBank/DDBJ databases">
        <title>Variation within the Batrachochytrium salamandrivorans European outbreak.</title>
        <authorList>
            <person name="Kelly M."/>
            <person name="Pasmans F."/>
            <person name="Shea T.P."/>
            <person name="Munoz J.F."/>
            <person name="Carranza S."/>
            <person name="Cuomo C.A."/>
            <person name="Martel A."/>
        </authorList>
    </citation>
    <scope>NUCLEOTIDE SEQUENCE [LARGE SCALE GENOMIC DNA]</scope>
    <source>
        <strain evidence="7 8">AMFP18/2</strain>
    </source>
</reference>
<protein>
    <recommendedName>
        <fullName evidence="6">Aminotransferase class I/classII large domain-containing protein</fullName>
    </recommendedName>
</protein>
<dbReference type="InterPro" id="IPR050859">
    <property type="entry name" value="Class-I_PLP-dep_aminotransf"/>
</dbReference>
<comment type="similarity">
    <text evidence="2">Belongs to the class-I pyridoxal-phosphate-dependent aminotransferase family.</text>
</comment>
<comment type="caution">
    <text evidence="7">The sequence shown here is derived from an EMBL/GenBank/DDBJ whole genome shotgun (WGS) entry which is preliminary data.</text>
</comment>